<keyword evidence="2" id="KW-1185">Reference proteome</keyword>
<evidence type="ECO:0000313" key="1">
    <source>
        <dbReference type="EMBL" id="CVK16173.1"/>
    </source>
</evidence>
<dbReference type="Proteomes" id="UP000182761">
    <property type="component" value="Unassembled WGS sequence"/>
</dbReference>
<name>A0A0X3APL0_9FLAO</name>
<dbReference type="OrthoDB" id="1367059at2"/>
<evidence type="ECO:0008006" key="3">
    <source>
        <dbReference type="Google" id="ProtNLM"/>
    </source>
</evidence>
<proteinExistence type="predicted"/>
<accession>A0A0X3APL0</accession>
<dbReference type="Pfam" id="PF07377">
    <property type="entry name" value="DUF1493"/>
    <property type="match status" value="1"/>
</dbReference>
<reference evidence="1 2" key="1">
    <citation type="submission" date="2016-01" db="EMBL/GenBank/DDBJ databases">
        <authorList>
            <person name="McClelland M."/>
            <person name="Jain A."/>
            <person name="Saraogi P."/>
            <person name="Mendelson R."/>
            <person name="Westerman R."/>
            <person name="SanMiguel P."/>
            <person name="Csonka L."/>
        </authorList>
    </citation>
    <scope>NUCLEOTIDE SEQUENCE [LARGE SCALE GENOMIC DNA]</scope>
    <source>
        <strain evidence="1 2">R-53146</strain>
    </source>
</reference>
<dbReference type="AlphaFoldDB" id="A0A0X3APL0"/>
<evidence type="ECO:0000313" key="2">
    <source>
        <dbReference type="Proteomes" id="UP000182761"/>
    </source>
</evidence>
<organism evidence="1 2">
    <name type="scientific">Apibacter mensalis</name>
    <dbReference type="NCBI Taxonomy" id="1586267"/>
    <lineage>
        <taxon>Bacteria</taxon>
        <taxon>Pseudomonadati</taxon>
        <taxon>Bacteroidota</taxon>
        <taxon>Flavobacteriia</taxon>
        <taxon>Flavobacteriales</taxon>
        <taxon>Weeksellaceae</taxon>
        <taxon>Apibacter</taxon>
    </lineage>
</organism>
<dbReference type="RefSeq" id="WP_055425383.1">
    <property type="nucleotide sequence ID" value="NZ_FCOR01000005.1"/>
</dbReference>
<dbReference type="STRING" id="1586267.GCA_001418685_01018"/>
<gene>
    <name evidence="1" type="ORF">Ga0061079_105132</name>
</gene>
<protein>
    <recommendedName>
        <fullName evidence="3">DUF1493 family protein</fullName>
    </recommendedName>
</protein>
<dbReference type="InterPro" id="IPR010862">
    <property type="entry name" value="DUF1493"/>
</dbReference>
<sequence length="104" mass="12645">MYSLNEDKVKIFIGKYWNFKLDKLKLETTLDDIGMFGDDKYEFIIDFTKEFNLSIKQFPFDKYIDDEGGYFIRKFLFGKKLRKIQPITLLMLVNWVDKGYWEEL</sequence>
<dbReference type="EMBL" id="FCOR01000005">
    <property type="protein sequence ID" value="CVK16173.1"/>
    <property type="molecule type" value="Genomic_DNA"/>
</dbReference>